<feature type="region of interest" description="Disordered" evidence="1">
    <location>
        <begin position="120"/>
        <end position="141"/>
    </location>
</feature>
<sequence length="429" mass="48904">MFKKQNKDKRTHPDTAAPTPPPPPRSFLNNIFKPGNKNKKISSSKTSPLPPLPPTRSRPQPRPPPQPKPQPQHYYQQSSVSSSSQSSYIPQPPPLPPFDMPANKYKYIGQYFARLRSFNSNTSSSPDLQPMGQPSTSTDSGDMLWSSPDVNAKAGIFISKGKDIWKIEQENRVEKKGGPSLRLKYLLVLIMANSVKDMTTKFGKLDKFEGIDFRRWQKKRHFLLTTLKVAYVLSTPKLEFVEEETLDQTRVGQRRLHMSMAHLERSMMEQYHELLRILGQYTQHGLFMDESILVSSIIDKLPPSWKDFKDMLKHNKDELSLVQLGSHFCIEETLRMEESGKGKGKDIVGSSSVNTVKDDKNKNNNKNSNGNKRKFHEKKNDSNKKSMMAMMKLLGGLTRVQLVMHVRIVDGLIPVRTTEVSVTFINIVR</sequence>
<comment type="caution">
    <text evidence="2">The sequence shown here is derived from an EMBL/GenBank/DDBJ whole genome shotgun (WGS) entry which is preliminary data.</text>
</comment>
<feature type="compositionally biased region" description="Basic residues" evidence="1">
    <location>
        <begin position="1"/>
        <end position="10"/>
    </location>
</feature>
<feature type="compositionally biased region" description="Pro residues" evidence="1">
    <location>
        <begin position="48"/>
        <end position="70"/>
    </location>
</feature>
<organism evidence="2">
    <name type="scientific">Tanacetum cinerariifolium</name>
    <name type="common">Dalmatian daisy</name>
    <name type="synonym">Chrysanthemum cinerariifolium</name>
    <dbReference type="NCBI Taxonomy" id="118510"/>
    <lineage>
        <taxon>Eukaryota</taxon>
        <taxon>Viridiplantae</taxon>
        <taxon>Streptophyta</taxon>
        <taxon>Embryophyta</taxon>
        <taxon>Tracheophyta</taxon>
        <taxon>Spermatophyta</taxon>
        <taxon>Magnoliopsida</taxon>
        <taxon>eudicotyledons</taxon>
        <taxon>Gunneridae</taxon>
        <taxon>Pentapetalae</taxon>
        <taxon>asterids</taxon>
        <taxon>campanulids</taxon>
        <taxon>Asterales</taxon>
        <taxon>Asteraceae</taxon>
        <taxon>Asteroideae</taxon>
        <taxon>Anthemideae</taxon>
        <taxon>Anthemidinae</taxon>
        <taxon>Tanacetum</taxon>
    </lineage>
</organism>
<name>A0A6L2M612_TANCI</name>
<proteinExistence type="predicted"/>
<feature type="region of interest" description="Disordered" evidence="1">
    <location>
        <begin position="340"/>
        <end position="382"/>
    </location>
</feature>
<reference evidence="2" key="1">
    <citation type="journal article" date="2019" name="Sci. Rep.">
        <title>Draft genome of Tanacetum cinerariifolium, the natural source of mosquito coil.</title>
        <authorList>
            <person name="Yamashiro T."/>
            <person name="Shiraishi A."/>
            <person name="Satake H."/>
            <person name="Nakayama K."/>
        </authorList>
    </citation>
    <scope>NUCLEOTIDE SEQUENCE</scope>
</reference>
<dbReference type="AlphaFoldDB" id="A0A6L2M612"/>
<gene>
    <name evidence="2" type="ORF">Tci_040022</name>
</gene>
<evidence type="ECO:0000313" key="2">
    <source>
        <dbReference type="EMBL" id="GEU68044.1"/>
    </source>
</evidence>
<protein>
    <recommendedName>
        <fullName evidence="3">Zinc finger, CCHC-type</fullName>
    </recommendedName>
</protein>
<dbReference type="PANTHER" id="PTHR47592">
    <property type="entry name" value="PBF68 PROTEIN"/>
    <property type="match status" value="1"/>
</dbReference>
<accession>A0A6L2M612</accession>
<evidence type="ECO:0008006" key="3">
    <source>
        <dbReference type="Google" id="ProtNLM"/>
    </source>
</evidence>
<evidence type="ECO:0000256" key="1">
    <source>
        <dbReference type="SAM" id="MobiDB-lite"/>
    </source>
</evidence>
<feature type="compositionally biased region" description="Polar residues" evidence="1">
    <location>
        <begin position="120"/>
        <end position="140"/>
    </location>
</feature>
<dbReference type="PANTHER" id="PTHR47592:SF29">
    <property type="entry name" value="ZINC FINGER, CCHC-TYPE"/>
    <property type="match status" value="1"/>
</dbReference>
<dbReference type="EMBL" id="BKCJ010005676">
    <property type="protein sequence ID" value="GEU68044.1"/>
    <property type="molecule type" value="Genomic_DNA"/>
</dbReference>
<feature type="compositionally biased region" description="Low complexity" evidence="1">
    <location>
        <begin position="71"/>
        <end position="89"/>
    </location>
</feature>
<feature type="region of interest" description="Disordered" evidence="1">
    <location>
        <begin position="1"/>
        <end position="97"/>
    </location>
</feature>